<dbReference type="GeneID" id="7837568"/>
<gene>
    <name evidence="2" type="ORF">TTHERM_01645010</name>
</gene>
<dbReference type="EMBL" id="GG662396">
    <property type="protein sequence ID" value="EAR81598.2"/>
    <property type="molecule type" value="Genomic_DNA"/>
</dbReference>
<dbReference type="RefSeq" id="XP_001029261.2">
    <property type="nucleotide sequence ID" value="XM_001029261.2"/>
</dbReference>
<proteinExistence type="predicted"/>
<keyword evidence="3" id="KW-1185">Reference proteome</keyword>
<dbReference type="InParanoid" id="Q227Y1"/>
<reference evidence="3" key="1">
    <citation type="journal article" date="2006" name="PLoS Biol.">
        <title>Macronuclear genome sequence of the ciliate Tetrahymena thermophila, a model eukaryote.</title>
        <authorList>
            <person name="Eisen J.A."/>
            <person name="Coyne R.S."/>
            <person name="Wu M."/>
            <person name="Wu D."/>
            <person name="Thiagarajan M."/>
            <person name="Wortman J.R."/>
            <person name="Badger J.H."/>
            <person name="Ren Q."/>
            <person name="Amedeo P."/>
            <person name="Jones K.M."/>
            <person name="Tallon L.J."/>
            <person name="Delcher A.L."/>
            <person name="Salzberg S.L."/>
            <person name="Silva J.C."/>
            <person name="Haas B.J."/>
            <person name="Majoros W.H."/>
            <person name="Farzad M."/>
            <person name="Carlton J.M."/>
            <person name="Smith R.K. Jr."/>
            <person name="Garg J."/>
            <person name="Pearlman R.E."/>
            <person name="Karrer K.M."/>
            <person name="Sun L."/>
            <person name="Manning G."/>
            <person name="Elde N.C."/>
            <person name="Turkewitz A.P."/>
            <person name="Asai D.J."/>
            <person name="Wilkes D.E."/>
            <person name="Wang Y."/>
            <person name="Cai H."/>
            <person name="Collins K."/>
            <person name="Stewart B.A."/>
            <person name="Lee S.R."/>
            <person name="Wilamowska K."/>
            <person name="Weinberg Z."/>
            <person name="Ruzzo W.L."/>
            <person name="Wloga D."/>
            <person name="Gaertig J."/>
            <person name="Frankel J."/>
            <person name="Tsao C.-C."/>
            <person name="Gorovsky M.A."/>
            <person name="Keeling P.J."/>
            <person name="Waller R.F."/>
            <person name="Patron N.J."/>
            <person name="Cherry J.M."/>
            <person name="Stover N.A."/>
            <person name="Krieger C.J."/>
            <person name="del Toro C."/>
            <person name="Ryder H.F."/>
            <person name="Williamson S.C."/>
            <person name="Barbeau R.A."/>
            <person name="Hamilton E.P."/>
            <person name="Orias E."/>
        </authorList>
    </citation>
    <scope>NUCLEOTIDE SEQUENCE [LARGE SCALE GENOMIC DNA]</scope>
    <source>
        <strain evidence="3">SB210</strain>
    </source>
</reference>
<dbReference type="KEGG" id="tet:TTHERM_01645010"/>
<evidence type="ECO:0008006" key="4">
    <source>
        <dbReference type="Google" id="ProtNLM"/>
    </source>
</evidence>
<name>Q227Y1_TETTS</name>
<evidence type="ECO:0000313" key="2">
    <source>
        <dbReference type="EMBL" id="EAR81598.2"/>
    </source>
</evidence>
<dbReference type="AlphaFoldDB" id="Q227Y1"/>
<feature type="chain" id="PRO_5004200917" description="Transmembrane protein" evidence="1">
    <location>
        <begin position="21"/>
        <end position="972"/>
    </location>
</feature>
<accession>Q227Y1</accession>
<sequence>MNKIGVQIYLLVQLLFMCLACPSGCNSCYLDLKGVERCQECQTGFSYFEQTNICVQEKCEVNQSSFEANKTMACMSVCPQSFVLDSTSNKCISANSCSTQYLQLSSISNGQKIIDASFDQDGYIQVIYSYFVNKINAYDGSFIRQYSFNLSLMLIKCINQQIYLVTNENKVYFWDQINQKNVICSVIQQGTVNALSDVLLVSNNQSRSFITSFQQQQNKVFFTEINAANNNQSQLEINFLKILMVMDQRNQMSIINNNFQIILQNVQQYGILVDVKMYEPDIFFTLFYSSQSNLAYPCQFGYLEITQNGVIQRPITYTIVSIKLSIVRKITDDNNQEIYLFNGILAFSYTLVGQIKWYKQSGIQLRGNQNYIIGETITQEITNIQNTISYVGAASGYLGVSPLNQDYPIQKVYSIQKMYSQDTIQFIKRSFKLGSYYVIKISSIQIFNLFSNELIEQINFDLKISTNPDSFENIVDLYISDNLGIFLSFNRQQIIVKDQINNLNYTIKQSQISNSLNQIQGCWIDETYSKILAYGKILVEFNLDLSNMNNLSPAGHFNYEICFFMVQFVVCKINTNSISIYDKLQQYKVQANILIQTLTLKNFNLQIDQKLQYIFAYQNQIEIYNFQGSYLSSINGSSQPIFQFDICSSYLLAYTPSAAMIISRQTLQIVKNIIPSIGQLRKGFYFPQINLIAYQTNEITTGQIKFFSLNTLQPQGSITQPFKPNGVGNSLDAKYDQESNVIFYVDTYGNSQIATLGSTVSNQNIIGISELQLQQTAPPVDYFLDFDMNEIFIHNGQYIWRQSYNIQTKVYQRVYHTEKQFYILIQSQANSLLNSILVCDNSYNLFLYDQQKMVFIQRFQDQVTDMKQFVQFNQVINIVAFSSQFFTYQFNQNYLIVTTFNFTNLDNQNQKQNILLVSLSSGELASSNNVTRKYHTSRHKQHESNKFINIQPESSKHKLELELEQRLQLNIV</sequence>
<organism evidence="2 3">
    <name type="scientific">Tetrahymena thermophila (strain SB210)</name>
    <dbReference type="NCBI Taxonomy" id="312017"/>
    <lineage>
        <taxon>Eukaryota</taxon>
        <taxon>Sar</taxon>
        <taxon>Alveolata</taxon>
        <taxon>Ciliophora</taxon>
        <taxon>Intramacronucleata</taxon>
        <taxon>Oligohymenophorea</taxon>
        <taxon>Hymenostomatida</taxon>
        <taxon>Tetrahymenina</taxon>
        <taxon>Tetrahymenidae</taxon>
        <taxon>Tetrahymena</taxon>
    </lineage>
</organism>
<evidence type="ECO:0000256" key="1">
    <source>
        <dbReference type="SAM" id="SignalP"/>
    </source>
</evidence>
<evidence type="ECO:0000313" key="3">
    <source>
        <dbReference type="Proteomes" id="UP000009168"/>
    </source>
</evidence>
<protein>
    <recommendedName>
        <fullName evidence="4">Transmembrane protein</fullName>
    </recommendedName>
</protein>
<dbReference type="Proteomes" id="UP000009168">
    <property type="component" value="Unassembled WGS sequence"/>
</dbReference>
<feature type="signal peptide" evidence="1">
    <location>
        <begin position="1"/>
        <end position="20"/>
    </location>
</feature>
<dbReference type="HOGENOM" id="CLU_337262_0_0_1"/>
<keyword evidence="1" id="KW-0732">Signal</keyword>